<name>A0A643CD78_BALPH</name>
<dbReference type="EMBL" id="SGJD01001825">
    <property type="protein sequence ID" value="KAB0398074.1"/>
    <property type="molecule type" value="Genomic_DNA"/>
</dbReference>
<protein>
    <submittedName>
        <fullName evidence="2">Uncharacterized protein</fullName>
    </submittedName>
</protein>
<feature type="compositionally biased region" description="Low complexity" evidence="1">
    <location>
        <begin position="62"/>
        <end position="74"/>
    </location>
</feature>
<evidence type="ECO:0000313" key="3">
    <source>
        <dbReference type="Proteomes" id="UP000437017"/>
    </source>
</evidence>
<proteinExistence type="predicted"/>
<feature type="non-terminal residue" evidence="2">
    <location>
        <position position="180"/>
    </location>
</feature>
<dbReference type="AlphaFoldDB" id="A0A643CD78"/>
<evidence type="ECO:0000313" key="2">
    <source>
        <dbReference type="EMBL" id="KAB0398074.1"/>
    </source>
</evidence>
<evidence type="ECO:0000256" key="1">
    <source>
        <dbReference type="SAM" id="MobiDB-lite"/>
    </source>
</evidence>
<accession>A0A643CD78</accession>
<comment type="caution">
    <text evidence="2">The sequence shown here is derived from an EMBL/GenBank/DDBJ whole genome shotgun (WGS) entry which is preliminary data.</text>
</comment>
<reference evidence="2 3" key="1">
    <citation type="journal article" date="2019" name="PLoS ONE">
        <title>Genomic analyses reveal an absence of contemporary introgressive admixture between fin whales and blue whales, despite known hybrids.</title>
        <authorList>
            <person name="Westbury M.V."/>
            <person name="Petersen B."/>
            <person name="Lorenzen E.D."/>
        </authorList>
    </citation>
    <scope>NUCLEOTIDE SEQUENCE [LARGE SCALE GENOMIC DNA]</scope>
    <source>
        <strain evidence="2">FinWhale-01</strain>
    </source>
</reference>
<organism evidence="2 3">
    <name type="scientific">Balaenoptera physalus</name>
    <name type="common">Fin whale</name>
    <name type="synonym">Balaena physalus</name>
    <dbReference type="NCBI Taxonomy" id="9770"/>
    <lineage>
        <taxon>Eukaryota</taxon>
        <taxon>Metazoa</taxon>
        <taxon>Chordata</taxon>
        <taxon>Craniata</taxon>
        <taxon>Vertebrata</taxon>
        <taxon>Euteleostomi</taxon>
        <taxon>Mammalia</taxon>
        <taxon>Eutheria</taxon>
        <taxon>Laurasiatheria</taxon>
        <taxon>Artiodactyla</taxon>
        <taxon>Whippomorpha</taxon>
        <taxon>Cetacea</taxon>
        <taxon>Mysticeti</taxon>
        <taxon>Balaenopteridae</taxon>
        <taxon>Balaenoptera</taxon>
    </lineage>
</organism>
<sequence>MHRRPFAGLAKCTLKKEGGNFEKQPWGGPSLHSHRIAFFAPLSRQSINYRVTVSRFGVSLPAPASPSLPSSQSSIETPRPGKAPCSSHFPPWPGRCYWRLQPDSTSNGKLFCPKLQRVFSDSLVIVCSGMYMRPRTLRTFVCIYYTYVESKFCEGRQLRERGNILPPVCCLSVVNLEQKL</sequence>
<gene>
    <name evidence="2" type="ORF">E2I00_012804</name>
</gene>
<feature type="region of interest" description="Disordered" evidence="1">
    <location>
        <begin position="62"/>
        <end position="81"/>
    </location>
</feature>
<keyword evidence="3" id="KW-1185">Reference proteome</keyword>
<dbReference type="Proteomes" id="UP000437017">
    <property type="component" value="Unassembled WGS sequence"/>
</dbReference>